<dbReference type="Proteomes" id="UP001209701">
    <property type="component" value="Unassembled WGS sequence"/>
</dbReference>
<evidence type="ECO:0000256" key="4">
    <source>
        <dbReference type="ARBA" id="ARBA00022692"/>
    </source>
</evidence>
<comment type="similarity">
    <text evidence="2">Belongs to the CPA3 antiporters (TC 2.A.63) subunit E family.</text>
</comment>
<comment type="subcellular location">
    <subcellularLocation>
        <location evidence="1">Cell membrane</location>
        <topology evidence="1">Multi-pass membrane protein</topology>
    </subcellularLocation>
</comment>
<dbReference type="EMBL" id="JAJIRN010000009">
    <property type="protein sequence ID" value="MCV2370515.1"/>
    <property type="molecule type" value="Genomic_DNA"/>
</dbReference>
<evidence type="ECO:0000256" key="1">
    <source>
        <dbReference type="ARBA" id="ARBA00004651"/>
    </source>
</evidence>
<evidence type="ECO:0000256" key="2">
    <source>
        <dbReference type="ARBA" id="ARBA00006228"/>
    </source>
</evidence>
<dbReference type="PIRSF" id="PIRSF019239">
    <property type="entry name" value="MrpE"/>
    <property type="match status" value="1"/>
</dbReference>
<evidence type="ECO:0000256" key="3">
    <source>
        <dbReference type="ARBA" id="ARBA00022475"/>
    </source>
</evidence>
<feature type="transmembrane region" description="Helical" evidence="7">
    <location>
        <begin position="32"/>
        <end position="52"/>
    </location>
</feature>
<evidence type="ECO:0000256" key="6">
    <source>
        <dbReference type="ARBA" id="ARBA00023136"/>
    </source>
</evidence>
<keyword evidence="3" id="KW-1003">Cell membrane</keyword>
<dbReference type="RefSeq" id="WP_263573096.1">
    <property type="nucleotide sequence ID" value="NZ_JAJIRN010000009.1"/>
</dbReference>
<reference evidence="8 9" key="1">
    <citation type="submission" date="2021-11" db="EMBL/GenBank/DDBJ databases">
        <authorList>
            <person name="Liang Q."/>
            <person name="Mou H."/>
            <person name="Liu Z."/>
        </authorList>
    </citation>
    <scope>NUCLEOTIDE SEQUENCE [LARGE SCALE GENOMIC DNA]</scope>
    <source>
        <strain evidence="8 9">CHU3</strain>
    </source>
</reference>
<organism evidence="8 9">
    <name type="scientific">Roseateles oligotrophus</name>
    <dbReference type="NCBI Taxonomy" id="1769250"/>
    <lineage>
        <taxon>Bacteria</taxon>
        <taxon>Pseudomonadati</taxon>
        <taxon>Pseudomonadota</taxon>
        <taxon>Betaproteobacteria</taxon>
        <taxon>Burkholderiales</taxon>
        <taxon>Sphaerotilaceae</taxon>
        <taxon>Roseateles</taxon>
    </lineage>
</organism>
<evidence type="ECO:0000313" key="9">
    <source>
        <dbReference type="Proteomes" id="UP001209701"/>
    </source>
</evidence>
<dbReference type="InterPro" id="IPR002758">
    <property type="entry name" value="Cation_antiport_E"/>
</dbReference>
<evidence type="ECO:0000256" key="5">
    <source>
        <dbReference type="ARBA" id="ARBA00022989"/>
    </source>
</evidence>
<dbReference type="PANTHER" id="PTHR34584">
    <property type="entry name" value="NA(+)/H(+) ANTIPORTER SUBUNIT E1"/>
    <property type="match status" value="1"/>
</dbReference>
<keyword evidence="6 7" id="KW-0472">Membrane</keyword>
<keyword evidence="9" id="KW-1185">Reference proteome</keyword>
<evidence type="ECO:0000313" key="8">
    <source>
        <dbReference type="EMBL" id="MCV2370515.1"/>
    </source>
</evidence>
<gene>
    <name evidence="8" type="ORF">LNV07_20730</name>
</gene>
<comment type="caution">
    <text evidence="8">The sequence shown here is derived from an EMBL/GenBank/DDBJ whole genome shotgun (WGS) entry which is preliminary data.</text>
</comment>
<sequence>MKPGLFKRCFPAPWLSLALMALWLLLNNAFSLGQWLLALLVGVLAPWMTASLRPTPVGFKKPALAFRLFWQVGLDVLIWNWRVLRATLAPTGKLPQGGFVAVPLDMRDPNGLAALAAIMCVIPGTIWSELALDRSVLLVHIFELDNAQAEIDLIKSRYERPLMEIFE</sequence>
<name>A0ABT2YKC8_9BURK</name>
<dbReference type="NCBIfam" id="NF006520">
    <property type="entry name" value="PRK08965.1-4"/>
    <property type="match status" value="1"/>
</dbReference>
<feature type="transmembrane region" description="Helical" evidence="7">
    <location>
        <begin position="9"/>
        <end position="26"/>
    </location>
</feature>
<dbReference type="Pfam" id="PF01899">
    <property type="entry name" value="MNHE"/>
    <property type="match status" value="1"/>
</dbReference>
<dbReference type="PANTHER" id="PTHR34584:SF1">
    <property type="entry name" value="NA(+)_H(+) ANTIPORTER SUBUNIT E1"/>
    <property type="match status" value="1"/>
</dbReference>
<evidence type="ECO:0000256" key="7">
    <source>
        <dbReference type="SAM" id="Phobius"/>
    </source>
</evidence>
<proteinExistence type="inferred from homology"/>
<keyword evidence="5 7" id="KW-1133">Transmembrane helix</keyword>
<protein>
    <submittedName>
        <fullName evidence="8">Na+/H+ antiporter subunit E</fullName>
    </submittedName>
</protein>
<keyword evidence="4 7" id="KW-0812">Transmembrane</keyword>
<accession>A0ABT2YKC8</accession>